<organism evidence="6 7">
    <name type="scientific">Pseudonocardia zijingensis</name>
    <dbReference type="NCBI Taxonomy" id="153376"/>
    <lineage>
        <taxon>Bacteria</taxon>
        <taxon>Bacillati</taxon>
        <taxon>Actinomycetota</taxon>
        <taxon>Actinomycetes</taxon>
        <taxon>Pseudonocardiales</taxon>
        <taxon>Pseudonocardiaceae</taxon>
        <taxon>Pseudonocardia</taxon>
    </lineage>
</organism>
<dbReference type="Pfam" id="PF00196">
    <property type="entry name" value="GerE"/>
    <property type="match status" value="1"/>
</dbReference>
<dbReference type="PROSITE" id="PS50043">
    <property type="entry name" value="HTH_LUXR_2"/>
    <property type="match status" value="1"/>
</dbReference>
<dbReference type="InterPro" id="IPR000792">
    <property type="entry name" value="Tscrpt_reg_LuxR_C"/>
</dbReference>
<dbReference type="InterPro" id="IPR039420">
    <property type="entry name" value="WalR-like"/>
</dbReference>
<dbReference type="PANTHER" id="PTHR43214:SF43">
    <property type="entry name" value="TWO-COMPONENT RESPONSE REGULATOR"/>
    <property type="match status" value="1"/>
</dbReference>
<dbReference type="InterPro" id="IPR016032">
    <property type="entry name" value="Sig_transdc_resp-reg_C-effctor"/>
</dbReference>
<dbReference type="InterPro" id="IPR001789">
    <property type="entry name" value="Sig_transdc_resp-reg_receiver"/>
</dbReference>
<dbReference type="PANTHER" id="PTHR43214">
    <property type="entry name" value="TWO-COMPONENT RESPONSE REGULATOR"/>
    <property type="match status" value="1"/>
</dbReference>
<accession>A0ABP4AU27</accession>
<dbReference type="PROSITE" id="PS50110">
    <property type="entry name" value="RESPONSE_REGULATORY"/>
    <property type="match status" value="1"/>
</dbReference>
<dbReference type="Gene3D" id="3.40.50.2300">
    <property type="match status" value="1"/>
</dbReference>
<evidence type="ECO:0000259" key="4">
    <source>
        <dbReference type="PROSITE" id="PS50043"/>
    </source>
</evidence>
<evidence type="ECO:0000313" key="7">
    <source>
        <dbReference type="Proteomes" id="UP001499967"/>
    </source>
</evidence>
<evidence type="ECO:0000313" key="6">
    <source>
        <dbReference type="EMBL" id="GAA0940145.1"/>
    </source>
</evidence>
<gene>
    <name evidence="6" type="ORF">GCM10009559_34890</name>
</gene>
<evidence type="ECO:0000256" key="2">
    <source>
        <dbReference type="ARBA" id="ARBA00023125"/>
    </source>
</evidence>
<dbReference type="Proteomes" id="UP001499967">
    <property type="component" value="Unassembled WGS sequence"/>
</dbReference>
<feature type="domain" description="HTH luxR-type" evidence="4">
    <location>
        <begin position="127"/>
        <end position="192"/>
    </location>
</feature>
<dbReference type="Pfam" id="PF00072">
    <property type="entry name" value="Response_reg"/>
    <property type="match status" value="1"/>
</dbReference>
<dbReference type="InterPro" id="IPR058245">
    <property type="entry name" value="NreC/VraR/RcsB-like_REC"/>
</dbReference>
<evidence type="ECO:0000256" key="3">
    <source>
        <dbReference type="PROSITE-ProRule" id="PRU00169"/>
    </source>
</evidence>
<keyword evidence="7" id="KW-1185">Reference proteome</keyword>
<reference evidence="7" key="1">
    <citation type="journal article" date="2019" name="Int. J. Syst. Evol. Microbiol.">
        <title>The Global Catalogue of Microorganisms (GCM) 10K type strain sequencing project: providing services to taxonomists for standard genome sequencing and annotation.</title>
        <authorList>
            <consortium name="The Broad Institute Genomics Platform"/>
            <consortium name="The Broad Institute Genome Sequencing Center for Infectious Disease"/>
            <person name="Wu L."/>
            <person name="Ma J."/>
        </authorList>
    </citation>
    <scope>NUCLEOTIDE SEQUENCE [LARGE SCALE GENOMIC DNA]</scope>
    <source>
        <strain evidence="7">JCM 11117</strain>
    </source>
</reference>
<evidence type="ECO:0000256" key="1">
    <source>
        <dbReference type="ARBA" id="ARBA00022553"/>
    </source>
</evidence>
<dbReference type="InterPro" id="IPR011006">
    <property type="entry name" value="CheY-like_superfamily"/>
</dbReference>
<feature type="domain" description="Response regulatory" evidence="5">
    <location>
        <begin position="4"/>
        <end position="123"/>
    </location>
</feature>
<keyword evidence="1 3" id="KW-0597">Phosphoprotein</keyword>
<dbReference type="CDD" id="cd06170">
    <property type="entry name" value="LuxR_C_like"/>
    <property type="match status" value="1"/>
</dbReference>
<evidence type="ECO:0000259" key="5">
    <source>
        <dbReference type="PROSITE" id="PS50110"/>
    </source>
</evidence>
<dbReference type="SUPFAM" id="SSF46894">
    <property type="entry name" value="C-terminal effector domain of the bipartite response regulators"/>
    <property type="match status" value="1"/>
</dbReference>
<name>A0ABP4AU27_9PSEU</name>
<protein>
    <submittedName>
        <fullName evidence="6">Response regulator transcription factor</fullName>
    </submittedName>
</protein>
<proteinExistence type="predicted"/>
<dbReference type="EMBL" id="BAAAHP010000098">
    <property type="protein sequence ID" value="GAA0940145.1"/>
    <property type="molecule type" value="Genomic_DNA"/>
</dbReference>
<feature type="modified residue" description="4-aspartylphosphate" evidence="3">
    <location>
        <position position="57"/>
    </location>
</feature>
<dbReference type="CDD" id="cd17535">
    <property type="entry name" value="REC_NarL-like"/>
    <property type="match status" value="1"/>
</dbReference>
<dbReference type="PRINTS" id="PR00038">
    <property type="entry name" value="HTHLUXR"/>
</dbReference>
<sequence>MVVRVLVVDRQPVFRRGLEEALLAATRGDVRVVAGTDRAETAAALVRRHQPDVALVDLELGPPGPLTALSEMRRVQPQLAVLALTRYTATHRSAVELLRAGAGGVLLRTRSPAGLVPSLLTATAAANQASGPQLTSKERHLWMLIAAGGTTIQIARSLHVSERTVKRLTANLLRALGVANRTEAAALAGRTGLLDDLSPDILALPTQRTSPPPSNACLREP</sequence>
<comment type="caution">
    <text evidence="6">The sequence shown here is derived from an EMBL/GenBank/DDBJ whole genome shotgun (WGS) entry which is preliminary data.</text>
</comment>
<dbReference type="SUPFAM" id="SSF52172">
    <property type="entry name" value="CheY-like"/>
    <property type="match status" value="1"/>
</dbReference>
<dbReference type="SMART" id="SM00421">
    <property type="entry name" value="HTH_LUXR"/>
    <property type="match status" value="1"/>
</dbReference>
<keyword evidence="2" id="KW-0238">DNA-binding</keyword>